<evidence type="ECO:0000256" key="3">
    <source>
        <dbReference type="ARBA" id="ARBA00006112"/>
    </source>
</evidence>
<dbReference type="SUPFAM" id="SSF53218">
    <property type="entry name" value="Molybdenum cofactor biosynthesis proteins"/>
    <property type="match status" value="1"/>
</dbReference>
<proteinExistence type="inferred from homology"/>
<dbReference type="InterPro" id="IPR012245">
    <property type="entry name" value="MoaB"/>
</dbReference>
<dbReference type="PANTHER" id="PTHR43232">
    <property type="entry name" value="MOLYBDENUM COFACTOR BIOSYNTHESIS PROTEIN B"/>
    <property type="match status" value="1"/>
</dbReference>
<evidence type="ECO:0000256" key="6">
    <source>
        <dbReference type="PIRNR" id="PIRNR006443"/>
    </source>
</evidence>
<dbReference type="InterPro" id="IPR001453">
    <property type="entry name" value="MoaB/Mog_dom"/>
</dbReference>
<protein>
    <recommendedName>
        <fullName evidence="4 6">Molybdenum cofactor biosynthesis protein B</fullName>
    </recommendedName>
</protein>
<feature type="domain" description="MoaB/Mog" evidence="7">
    <location>
        <begin position="17"/>
        <end position="161"/>
    </location>
</feature>
<dbReference type="eggNOG" id="COG0521">
    <property type="taxonomic scope" value="Bacteria"/>
</dbReference>
<dbReference type="InterPro" id="IPR036425">
    <property type="entry name" value="MoaB/Mog-like_dom_sf"/>
</dbReference>
<dbReference type="NCBIfam" id="TIGR00177">
    <property type="entry name" value="molyb_syn"/>
    <property type="match status" value="1"/>
</dbReference>
<sequence length="169" mass="18212">MGTLQHKSKDPGKLRVAVISVSTTRDLSQDKSGTWIKQQAKKEGHEVVVHHVVTDEIAAIRNMVEHVVTQITPNAILLTGGTGISPRDVTIEAVTPLFTKKLTAFATLFAMLSFEEIDSAALLSRARAGIINSVAVFCMPGSLKACKLACNQLIFPELGHIVTHMSEAP</sequence>
<dbReference type="STRING" id="177437.HRM2_09200"/>
<evidence type="ECO:0000313" key="9">
    <source>
        <dbReference type="Proteomes" id="UP000000442"/>
    </source>
</evidence>
<dbReference type="Pfam" id="PF00994">
    <property type="entry name" value="MoCF_biosynth"/>
    <property type="match status" value="1"/>
</dbReference>
<dbReference type="GO" id="GO:0006777">
    <property type="term" value="P:Mo-molybdopterin cofactor biosynthetic process"/>
    <property type="evidence" value="ECO:0007669"/>
    <property type="project" value="UniProtKB-UniRule"/>
</dbReference>
<dbReference type="HOGENOM" id="CLU_077358_2_3_7"/>
<dbReference type="UniPathway" id="UPA00344"/>
<dbReference type="RefSeq" id="WP_012663273.1">
    <property type="nucleotide sequence ID" value="NC_012108.1"/>
</dbReference>
<evidence type="ECO:0000256" key="5">
    <source>
        <dbReference type="ARBA" id="ARBA00023150"/>
    </source>
</evidence>
<reference evidence="8 9" key="1">
    <citation type="journal article" date="2009" name="Environ. Microbiol.">
        <title>Genome sequence of Desulfobacterium autotrophicum HRM2, a marine sulfate reducer oxidizing organic carbon completely to carbon dioxide.</title>
        <authorList>
            <person name="Strittmatter A.W."/>
            <person name="Liesegang H."/>
            <person name="Rabus R."/>
            <person name="Decker I."/>
            <person name="Amann J."/>
            <person name="Andres S."/>
            <person name="Henne A."/>
            <person name="Fricke W.F."/>
            <person name="Martinez-Arias R."/>
            <person name="Bartels D."/>
            <person name="Goesmann A."/>
            <person name="Krause L."/>
            <person name="Puehler A."/>
            <person name="Klenk H.P."/>
            <person name="Richter M."/>
            <person name="Schuler M."/>
            <person name="Gloeckner F.O."/>
            <person name="Meyerdierks A."/>
            <person name="Gottschalk G."/>
            <person name="Amann R."/>
        </authorList>
    </citation>
    <scope>NUCLEOTIDE SEQUENCE [LARGE SCALE GENOMIC DNA]</scope>
    <source>
        <strain evidence="9">ATCC 43914 / DSM 3382 / HRM2</strain>
    </source>
</reference>
<evidence type="ECO:0000256" key="1">
    <source>
        <dbReference type="ARBA" id="ARBA00003487"/>
    </source>
</evidence>
<gene>
    <name evidence="8" type="primary">moaB</name>
    <name evidence="8" type="ordered locus">HRM2_09200</name>
</gene>
<dbReference type="Proteomes" id="UP000000442">
    <property type="component" value="Chromosome"/>
</dbReference>
<evidence type="ECO:0000256" key="4">
    <source>
        <dbReference type="ARBA" id="ARBA00015262"/>
    </source>
</evidence>
<dbReference type="EMBL" id="CP001087">
    <property type="protein sequence ID" value="ACN14033.1"/>
    <property type="molecule type" value="Genomic_DNA"/>
</dbReference>
<dbReference type="AlphaFoldDB" id="C0QKG2"/>
<dbReference type="SMART" id="SM00852">
    <property type="entry name" value="MoCF_biosynth"/>
    <property type="match status" value="1"/>
</dbReference>
<dbReference type="OrthoDB" id="9784492at2"/>
<dbReference type="PIRSF" id="PIRSF006443">
    <property type="entry name" value="MoaB"/>
    <property type="match status" value="1"/>
</dbReference>
<dbReference type="KEGG" id="dat:HRM2_09200"/>
<dbReference type="GO" id="GO:0005829">
    <property type="term" value="C:cytosol"/>
    <property type="evidence" value="ECO:0007669"/>
    <property type="project" value="TreeGrafter"/>
</dbReference>
<comment type="function">
    <text evidence="1 6">May be involved in the biosynthesis of molybdopterin.</text>
</comment>
<dbReference type="Gene3D" id="3.40.980.10">
    <property type="entry name" value="MoaB/Mog-like domain"/>
    <property type="match status" value="1"/>
</dbReference>
<dbReference type="FunFam" id="3.40.980.10:FF:000006">
    <property type="entry name" value="Molybdenum cofactor biosynthesis protein B"/>
    <property type="match status" value="1"/>
</dbReference>
<evidence type="ECO:0000313" key="8">
    <source>
        <dbReference type="EMBL" id="ACN14033.1"/>
    </source>
</evidence>
<name>C0QKG2_DESAH</name>
<organism evidence="8 9">
    <name type="scientific">Desulforapulum autotrophicum (strain ATCC 43914 / DSM 3382 / VKM B-1955 / HRM2)</name>
    <name type="common">Desulfobacterium autotrophicum</name>
    <dbReference type="NCBI Taxonomy" id="177437"/>
    <lineage>
        <taxon>Bacteria</taxon>
        <taxon>Pseudomonadati</taxon>
        <taxon>Thermodesulfobacteriota</taxon>
        <taxon>Desulfobacteria</taxon>
        <taxon>Desulfobacterales</taxon>
        <taxon>Desulfobacteraceae</taxon>
        <taxon>Desulforapulum</taxon>
    </lineage>
</organism>
<comment type="similarity">
    <text evidence="3 6">Belongs to the MoaB/Mog family.</text>
</comment>
<keyword evidence="9" id="KW-1185">Reference proteome</keyword>
<keyword evidence="5 6" id="KW-0501">Molybdenum cofactor biosynthesis</keyword>
<dbReference type="PANTHER" id="PTHR43232:SF2">
    <property type="entry name" value="MOLYBDENUM COFACTOR BIOSYNTHESIS PROTEIN B"/>
    <property type="match status" value="1"/>
</dbReference>
<accession>C0QKG2</accession>
<dbReference type="CDD" id="cd00886">
    <property type="entry name" value="MogA_MoaB"/>
    <property type="match status" value="1"/>
</dbReference>
<evidence type="ECO:0000256" key="2">
    <source>
        <dbReference type="ARBA" id="ARBA00005046"/>
    </source>
</evidence>
<dbReference type="InterPro" id="IPR008284">
    <property type="entry name" value="MoCF_biosynth_CS"/>
</dbReference>
<evidence type="ECO:0000259" key="7">
    <source>
        <dbReference type="SMART" id="SM00852"/>
    </source>
</evidence>
<dbReference type="PROSITE" id="PS01078">
    <property type="entry name" value="MOCF_BIOSYNTHESIS_1"/>
    <property type="match status" value="1"/>
</dbReference>
<comment type="pathway">
    <text evidence="2 6">Cofactor biosynthesis; molybdopterin biosynthesis.</text>
</comment>